<name>A0AAD1C8M5_STRIT</name>
<dbReference type="InterPro" id="IPR028954">
    <property type="entry name" value="Imm59"/>
</dbReference>
<reference evidence="1 2" key="1">
    <citation type="journal article" date="2017" name="Infect. Immun.">
        <title>Characterization of the Pathogenicity of Streptococcus intermedius TYG1620 Isolated from a Human Brain Abscess Based on the Complete Genome Sequence with Transcriptome Analysis and Transposon Mutagenesis in a Murine Subcutaneous Abscess Model.</title>
        <authorList>
            <person name="Hasegawa N."/>
            <person name="Sekizuka T."/>
            <person name="Sugi Y."/>
            <person name="Kawakami N."/>
            <person name="Ogasawara Y."/>
            <person name="Kato K."/>
            <person name="Yamashita A."/>
            <person name="Takeuchi F."/>
            <person name="Kuroda M."/>
        </authorList>
    </citation>
    <scope>NUCLEOTIDE SEQUENCE [LARGE SCALE GENOMIC DNA]</scope>
    <source>
        <strain evidence="1 2">TYG1620</strain>
    </source>
</reference>
<organism evidence="1 2">
    <name type="scientific">Streptococcus intermedius</name>
    <dbReference type="NCBI Taxonomy" id="1338"/>
    <lineage>
        <taxon>Bacteria</taxon>
        <taxon>Bacillati</taxon>
        <taxon>Bacillota</taxon>
        <taxon>Bacilli</taxon>
        <taxon>Lactobacillales</taxon>
        <taxon>Streptococcaceae</taxon>
        <taxon>Streptococcus</taxon>
        <taxon>Streptococcus anginosus group</taxon>
    </lineage>
</organism>
<dbReference type="EMBL" id="AP014880">
    <property type="protein sequence ID" value="BAW16990.1"/>
    <property type="molecule type" value="Genomic_DNA"/>
</dbReference>
<dbReference type="AlphaFoldDB" id="A0AAD1C8M5"/>
<sequence>MEEINRHKLMNDLENTIRQYGYESLYYVLFNEHSSQPWAIHFYYQDGYFKINSRDDRSYIIGKTWEFANFEEAKFFFIKKMTDFIRLNRLEIKTGHEPYYSSPLWDKTDN</sequence>
<gene>
    <name evidence="1" type="ORF">SITYG_10090</name>
</gene>
<dbReference type="Pfam" id="PF15597">
    <property type="entry name" value="Imm59"/>
    <property type="match status" value="1"/>
</dbReference>
<dbReference type="RefSeq" id="WP_096362859.1">
    <property type="nucleotide sequence ID" value="NZ_AP014880.1"/>
</dbReference>
<proteinExistence type="predicted"/>
<accession>A0AAD1C8M5</accession>
<dbReference type="Proteomes" id="UP000217792">
    <property type="component" value="Chromosome"/>
</dbReference>
<evidence type="ECO:0000313" key="2">
    <source>
        <dbReference type="Proteomes" id="UP000217792"/>
    </source>
</evidence>
<evidence type="ECO:0000313" key="1">
    <source>
        <dbReference type="EMBL" id="BAW16990.1"/>
    </source>
</evidence>
<protein>
    <submittedName>
        <fullName evidence="1">Uncharacterized protein</fullName>
    </submittedName>
</protein>